<evidence type="ECO:0000313" key="2">
    <source>
        <dbReference type="EMBL" id="MCY1083309.1"/>
    </source>
</evidence>
<dbReference type="EMBL" id="JAPNKA010000001">
    <property type="protein sequence ID" value="MCY1083309.1"/>
    <property type="molecule type" value="Genomic_DNA"/>
</dbReference>
<organism evidence="2 3">
    <name type="scientific">Archangium lansingense</name>
    <dbReference type="NCBI Taxonomy" id="2995310"/>
    <lineage>
        <taxon>Bacteria</taxon>
        <taxon>Pseudomonadati</taxon>
        <taxon>Myxococcota</taxon>
        <taxon>Myxococcia</taxon>
        <taxon>Myxococcales</taxon>
        <taxon>Cystobacterineae</taxon>
        <taxon>Archangiaceae</taxon>
        <taxon>Archangium</taxon>
    </lineage>
</organism>
<protein>
    <recommendedName>
        <fullName evidence="1">Immunity MXAN-0049 protein domain-containing protein</fullName>
    </recommendedName>
</protein>
<accession>A0ABT4ANP4</accession>
<comment type="caution">
    <text evidence="2">The sequence shown here is derived from an EMBL/GenBank/DDBJ whole genome shotgun (WGS) entry which is preliminary data.</text>
</comment>
<sequence>MAGLYRAVYGMRIDPSKVGDAKVFRTWRWTVALIVSEEFKEALERIGATGTKFKAV</sequence>
<name>A0ABT4ANP4_9BACT</name>
<proteinExistence type="predicted"/>
<feature type="domain" description="Immunity MXAN-0049 protein" evidence="1">
    <location>
        <begin position="11"/>
        <end position="56"/>
    </location>
</feature>
<dbReference type="RefSeq" id="WP_267542622.1">
    <property type="nucleotide sequence ID" value="NZ_JAPNKA010000001.1"/>
</dbReference>
<gene>
    <name evidence="2" type="ORF">OV287_53630</name>
</gene>
<evidence type="ECO:0000259" key="1">
    <source>
        <dbReference type="Pfam" id="PF07791"/>
    </source>
</evidence>
<dbReference type="Proteomes" id="UP001207654">
    <property type="component" value="Unassembled WGS sequence"/>
</dbReference>
<dbReference type="InterPro" id="IPR012433">
    <property type="entry name" value="Imm11"/>
</dbReference>
<reference evidence="2 3" key="1">
    <citation type="submission" date="2022-11" db="EMBL/GenBank/DDBJ databases">
        <title>Minimal conservation of predation-associated metabolite biosynthetic gene clusters underscores biosynthetic potential of Myxococcota including descriptions for ten novel species: Archangium lansinium sp. nov., Myxococcus landrumus sp. nov., Nannocystis bai.</title>
        <authorList>
            <person name="Ahearne A."/>
            <person name="Stevens C."/>
            <person name="Phillips K."/>
        </authorList>
    </citation>
    <scope>NUCLEOTIDE SEQUENCE [LARGE SCALE GENOMIC DNA]</scope>
    <source>
        <strain evidence="2 3">MIWBW</strain>
    </source>
</reference>
<dbReference type="Pfam" id="PF07791">
    <property type="entry name" value="Imm11"/>
    <property type="match status" value="1"/>
</dbReference>
<keyword evidence="3" id="KW-1185">Reference proteome</keyword>
<evidence type="ECO:0000313" key="3">
    <source>
        <dbReference type="Proteomes" id="UP001207654"/>
    </source>
</evidence>